<comment type="caution">
    <text evidence="7">The sequence shown here is derived from an EMBL/GenBank/DDBJ whole genome shotgun (WGS) entry which is preliminary data.</text>
</comment>
<evidence type="ECO:0000256" key="4">
    <source>
        <dbReference type="SAM" id="Phobius"/>
    </source>
</evidence>
<dbReference type="NCBIfam" id="NF033679">
    <property type="entry name" value="DNRLRE_dom"/>
    <property type="match status" value="1"/>
</dbReference>
<dbReference type="PANTHER" id="PTHR30273">
    <property type="entry name" value="PERIPLASMIC SIGNAL SENSOR AND SIGMA FACTOR ACTIVATOR FECR-RELATED"/>
    <property type="match status" value="1"/>
</dbReference>
<evidence type="ECO:0000256" key="2">
    <source>
        <dbReference type="ARBA" id="ARBA00022525"/>
    </source>
</evidence>
<dbReference type="Proteomes" id="UP000536179">
    <property type="component" value="Unassembled WGS sequence"/>
</dbReference>
<feature type="transmembrane region" description="Helical" evidence="4">
    <location>
        <begin position="78"/>
        <end position="97"/>
    </location>
</feature>
<dbReference type="GO" id="GO:0005576">
    <property type="term" value="C:extracellular region"/>
    <property type="evidence" value="ECO:0007669"/>
    <property type="project" value="UniProtKB-SubCell"/>
</dbReference>
<keyword evidence="4" id="KW-0472">Membrane</keyword>
<evidence type="ECO:0000259" key="5">
    <source>
        <dbReference type="Pfam" id="PF04773"/>
    </source>
</evidence>
<evidence type="ECO:0000256" key="1">
    <source>
        <dbReference type="ARBA" id="ARBA00004613"/>
    </source>
</evidence>
<dbReference type="InterPro" id="IPR006860">
    <property type="entry name" value="FecR"/>
</dbReference>
<sequence length="414" mass="45736">MDDKRFQQLLTAYFEDDLSETDTAELHSAVTSSDRHRRRFQEESRVNVLLRETLVEQTELQSLTASCDVAPARSHWRVAFAAIAATILVAFAAGYWIHRDSGDSIGVCMSISGAVDLVVRRDDDLFRATPGFKLHEHDEVVCDSQTQAMLRLNDGSIVSMETNSTLKLENAPSQVRLIQGEAFFEIAPRQNGMPAFEVLTGHSTIEVMGTVFSLVASANTEIKVYEGSVTLTRNSDRAAVQVGSQQMATSDDLAVQDLAASPLESVQLSPTDDLTLDRGQREKKFQLLKVEGGRRIVYLRFDLPELNRFRSAKLRLTQAIDSGSGTLRFFVGDHSDWNEAKLTESIAPQPTIEVAQHRGVVARGQVVEVDVSAAVKNPGPLTIIMTLDQSGENDIWFGARESETPPVLILNRPH</sequence>
<feature type="domain" description="Carbohydrate-binding module family 96" evidence="6">
    <location>
        <begin position="292"/>
        <end position="411"/>
    </location>
</feature>
<organism evidence="7 8">
    <name type="scientific">Aporhodopirellula rubra</name>
    <dbReference type="NCBI Taxonomy" id="980271"/>
    <lineage>
        <taxon>Bacteria</taxon>
        <taxon>Pseudomonadati</taxon>
        <taxon>Planctomycetota</taxon>
        <taxon>Planctomycetia</taxon>
        <taxon>Pirellulales</taxon>
        <taxon>Pirellulaceae</taxon>
        <taxon>Aporhodopirellula</taxon>
    </lineage>
</organism>
<feature type="domain" description="FecR protein" evidence="5">
    <location>
        <begin position="140"/>
        <end position="229"/>
    </location>
</feature>
<evidence type="ECO:0000256" key="3">
    <source>
        <dbReference type="ARBA" id="ARBA00022729"/>
    </source>
</evidence>
<proteinExistence type="predicted"/>
<gene>
    <name evidence="7" type="ORF">FHS27_001495</name>
</gene>
<keyword evidence="3" id="KW-0732">Signal</keyword>
<keyword evidence="4" id="KW-0812">Transmembrane</keyword>
<dbReference type="Gene3D" id="2.60.120.1440">
    <property type="match status" value="1"/>
</dbReference>
<dbReference type="InterPro" id="IPR012373">
    <property type="entry name" value="Ferrdict_sens_TM"/>
</dbReference>
<dbReference type="Pfam" id="PF24517">
    <property type="entry name" value="CBM96"/>
    <property type="match status" value="1"/>
</dbReference>
<keyword evidence="2" id="KW-0964">Secreted</keyword>
<dbReference type="AlphaFoldDB" id="A0A7W5DWB5"/>
<dbReference type="GO" id="GO:0016989">
    <property type="term" value="F:sigma factor antagonist activity"/>
    <property type="evidence" value="ECO:0007669"/>
    <property type="project" value="TreeGrafter"/>
</dbReference>
<dbReference type="Pfam" id="PF04773">
    <property type="entry name" value="FecR"/>
    <property type="match status" value="1"/>
</dbReference>
<protein>
    <submittedName>
        <fullName evidence="7">Ferric-dicitrate binding protein FerR (Iron transport regulator)</fullName>
    </submittedName>
</protein>
<reference evidence="7 8" key="1">
    <citation type="submission" date="2020-08" db="EMBL/GenBank/DDBJ databases">
        <title>Genomic Encyclopedia of Type Strains, Phase III (KMG-III): the genomes of soil and plant-associated and newly described type strains.</title>
        <authorList>
            <person name="Whitman W."/>
        </authorList>
    </citation>
    <scope>NUCLEOTIDE SEQUENCE [LARGE SCALE GENOMIC DNA]</scope>
    <source>
        <strain evidence="7 8">CECT 8075</strain>
    </source>
</reference>
<keyword evidence="4" id="KW-1133">Transmembrane helix</keyword>
<evidence type="ECO:0000259" key="6">
    <source>
        <dbReference type="Pfam" id="PF24517"/>
    </source>
</evidence>
<comment type="subcellular location">
    <subcellularLocation>
        <location evidence="1">Secreted</location>
    </subcellularLocation>
</comment>
<evidence type="ECO:0000313" key="8">
    <source>
        <dbReference type="Proteomes" id="UP000536179"/>
    </source>
</evidence>
<dbReference type="EMBL" id="JACHXU010000004">
    <property type="protein sequence ID" value="MBB3205691.1"/>
    <property type="molecule type" value="Genomic_DNA"/>
</dbReference>
<keyword evidence="8" id="KW-1185">Reference proteome</keyword>
<evidence type="ECO:0000313" key="7">
    <source>
        <dbReference type="EMBL" id="MBB3205691.1"/>
    </source>
</evidence>
<accession>A0A7W5DWB5</accession>
<dbReference type="InterPro" id="IPR055372">
    <property type="entry name" value="CBM96"/>
</dbReference>
<dbReference type="PANTHER" id="PTHR30273:SF2">
    <property type="entry name" value="PROTEIN FECR"/>
    <property type="match status" value="1"/>
</dbReference>
<name>A0A7W5DWB5_9BACT</name>
<dbReference type="RefSeq" id="WP_184303542.1">
    <property type="nucleotide sequence ID" value="NZ_JACHXU010000004.1"/>
</dbReference>